<protein>
    <submittedName>
        <fullName evidence="4 5">Uncharacterized protein LOC110973712</fullName>
    </submittedName>
</protein>
<feature type="transmembrane region" description="Helical" evidence="2">
    <location>
        <begin position="116"/>
        <end position="139"/>
    </location>
</feature>
<feature type="transmembrane region" description="Helical" evidence="2">
    <location>
        <begin position="90"/>
        <end position="110"/>
    </location>
</feature>
<name>A0A8B7XJS5_ACAPL</name>
<keyword evidence="2" id="KW-0812">Transmembrane</keyword>
<dbReference type="KEGG" id="aplc:110973712"/>
<keyword evidence="2" id="KW-1133">Transmembrane helix</keyword>
<keyword evidence="3" id="KW-1185">Reference proteome</keyword>
<dbReference type="RefSeq" id="XP_022080423.1">
    <property type="nucleotide sequence ID" value="XM_022224731.1"/>
</dbReference>
<feature type="compositionally biased region" description="Low complexity" evidence="1">
    <location>
        <begin position="69"/>
        <end position="78"/>
    </location>
</feature>
<evidence type="ECO:0000313" key="3">
    <source>
        <dbReference type="Proteomes" id="UP000694845"/>
    </source>
</evidence>
<evidence type="ECO:0000313" key="5">
    <source>
        <dbReference type="RefSeq" id="XP_022080423.1"/>
    </source>
</evidence>
<evidence type="ECO:0000256" key="2">
    <source>
        <dbReference type="SAM" id="Phobius"/>
    </source>
</evidence>
<dbReference type="OrthoDB" id="10633008at2759"/>
<gene>
    <name evidence="4 5 6" type="primary">LOC110973712</name>
</gene>
<reference evidence="4 5" key="1">
    <citation type="submission" date="2025-04" db="UniProtKB">
        <authorList>
            <consortium name="RefSeq"/>
        </authorList>
    </citation>
    <scope>IDENTIFICATION</scope>
</reference>
<evidence type="ECO:0000313" key="6">
    <source>
        <dbReference type="RefSeq" id="XP_022080424.1"/>
    </source>
</evidence>
<organism evidence="3 4">
    <name type="scientific">Acanthaster planci</name>
    <name type="common">Crown-of-thorns starfish</name>
    <dbReference type="NCBI Taxonomy" id="133434"/>
    <lineage>
        <taxon>Eukaryota</taxon>
        <taxon>Metazoa</taxon>
        <taxon>Echinodermata</taxon>
        <taxon>Eleutherozoa</taxon>
        <taxon>Asterozoa</taxon>
        <taxon>Asteroidea</taxon>
        <taxon>Valvatacea</taxon>
        <taxon>Valvatida</taxon>
        <taxon>Acanthasteridae</taxon>
        <taxon>Acanthaster</taxon>
    </lineage>
</organism>
<proteinExistence type="predicted"/>
<feature type="region of interest" description="Disordered" evidence="1">
    <location>
        <begin position="61"/>
        <end position="80"/>
    </location>
</feature>
<accession>A0A8B7XJS5</accession>
<feature type="region of interest" description="Disordered" evidence="1">
    <location>
        <begin position="1"/>
        <end position="44"/>
    </location>
</feature>
<evidence type="ECO:0000256" key="1">
    <source>
        <dbReference type="SAM" id="MobiDB-lite"/>
    </source>
</evidence>
<sequence>MGVGARRRGARARRVHHHRRRHRHHQRRHHHHHHHRRTGAHHGARQTFPVTGFHVLFGNRRQRTGGGAQTTVTATSSTDGSRSGVCRAPAWLAPLVVTCVLVTLMIAAFAVPSIPFPVGITCTVLFVLIIVVPFVSNVIQTRKARRSAEPDVEAPPAAEEGPQRNAAADGFTTTWNAYTGTAFIGSRVAEGGPNVVDNSAVFYGGPSINMEDVSIRSPGVSGQPNTDYAYDPPPSFTEATAASLAGEPAAGLPDFTQQGLHTEAAVSGAVEPNMAGPTVEAPAATDEPPPPSYEEAVAGDTV</sequence>
<feature type="region of interest" description="Disordered" evidence="1">
    <location>
        <begin position="145"/>
        <end position="166"/>
    </location>
</feature>
<dbReference type="AlphaFoldDB" id="A0A8B7XJS5"/>
<dbReference type="OMA" id="HHRRANR"/>
<dbReference type="RefSeq" id="XP_022080424.1">
    <property type="nucleotide sequence ID" value="XM_022224732.1"/>
</dbReference>
<keyword evidence="2" id="KW-0472">Membrane</keyword>
<feature type="region of interest" description="Disordered" evidence="1">
    <location>
        <begin position="271"/>
        <end position="302"/>
    </location>
</feature>
<dbReference type="Proteomes" id="UP000694845">
    <property type="component" value="Unplaced"/>
</dbReference>
<evidence type="ECO:0000313" key="4">
    <source>
        <dbReference type="RefSeq" id="XP_022080421.1"/>
    </source>
</evidence>
<dbReference type="RefSeq" id="XP_022080421.1">
    <property type="nucleotide sequence ID" value="XM_022224729.1"/>
</dbReference>
<feature type="compositionally biased region" description="Low complexity" evidence="1">
    <location>
        <begin position="277"/>
        <end position="286"/>
    </location>
</feature>
<dbReference type="GeneID" id="110973712"/>